<gene>
    <name evidence="3" type="ORF">AAL_06297</name>
</gene>
<proteinExistence type="predicted"/>
<feature type="compositionally biased region" description="Polar residues" evidence="1">
    <location>
        <begin position="1629"/>
        <end position="1660"/>
    </location>
</feature>
<feature type="region of interest" description="Disordered" evidence="1">
    <location>
        <begin position="1510"/>
        <end position="1742"/>
    </location>
</feature>
<feature type="compositionally biased region" description="Basic and acidic residues" evidence="1">
    <location>
        <begin position="1556"/>
        <end position="1582"/>
    </location>
</feature>
<dbReference type="EMBL" id="AZGY01000016">
    <property type="protein sequence ID" value="KZZ92087.1"/>
    <property type="molecule type" value="Genomic_DNA"/>
</dbReference>
<keyword evidence="2" id="KW-1133">Transmembrane helix</keyword>
<reference evidence="3 4" key="1">
    <citation type="journal article" date="2016" name="Genome Biol. Evol.">
        <title>Divergent and convergent evolution of fungal pathogenicity.</title>
        <authorList>
            <person name="Shang Y."/>
            <person name="Xiao G."/>
            <person name="Zheng P."/>
            <person name="Cen K."/>
            <person name="Zhan S."/>
            <person name="Wang C."/>
        </authorList>
    </citation>
    <scope>NUCLEOTIDE SEQUENCE [LARGE SCALE GENOMIC DNA]</scope>
    <source>
        <strain evidence="3 4">RCEF 2490</strain>
    </source>
</reference>
<feature type="compositionally biased region" description="Low complexity" evidence="1">
    <location>
        <begin position="1719"/>
        <end position="1732"/>
    </location>
</feature>
<feature type="compositionally biased region" description="Basic residues" evidence="1">
    <location>
        <begin position="1510"/>
        <end position="1519"/>
    </location>
</feature>
<accession>A0A167Z2U8</accession>
<organism evidence="3 4">
    <name type="scientific">Moelleriella libera RCEF 2490</name>
    <dbReference type="NCBI Taxonomy" id="1081109"/>
    <lineage>
        <taxon>Eukaryota</taxon>
        <taxon>Fungi</taxon>
        <taxon>Dikarya</taxon>
        <taxon>Ascomycota</taxon>
        <taxon>Pezizomycotina</taxon>
        <taxon>Sordariomycetes</taxon>
        <taxon>Hypocreomycetidae</taxon>
        <taxon>Hypocreales</taxon>
        <taxon>Clavicipitaceae</taxon>
        <taxon>Moelleriella</taxon>
    </lineage>
</organism>
<comment type="caution">
    <text evidence="3">The sequence shown here is derived from an EMBL/GenBank/DDBJ whole genome shotgun (WGS) entry which is preliminary data.</text>
</comment>
<feature type="compositionally biased region" description="Acidic residues" evidence="1">
    <location>
        <begin position="1442"/>
        <end position="1454"/>
    </location>
</feature>
<evidence type="ECO:0000313" key="3">
    <source>
        <dbReference type="EMBL" id="KZZ92087.1"/>
    </source>
</evidence>
<dbReference type="OrthoDB" id="4939982at2759"/>
<feature type="region of interest" description="Disordered" evidence="1">
    <location>
        <begin position="1071"/>
        <end position="1097"/>
    </location>
</feature>
<protein>
    <submittedName>
        <fullName evidence="3">Uncharacterized protein</fullName>
    </submittedName>
</protein>
<feature type="compositionally biased region" description="Polar residues" evidence="1">
    <location>
        <begin position="1072"/>
        <end position="1085"/>
    </location>
</feature>
<evidence type="ECO:0000256" key="1">
    <source>
        <dbReference type="SAM" id="MobiDB-lite"/>
    </source>
</evidence>
<feature type="region of interest" description="Disordered" evidence="1">
    <location>
        <begin position="1325"/>
        <end position="1375"/>
    </location>
</feature>
<feature type="compositionally biased region" description="Basic and acidic residues" evidence="1">
    <location>
        <begin position="1661"/>
        <end position="1673"/>
    </location>
</feature>
<feature type="region of interest" description="Disordered" evidence="1">
    <location>
        <begin position="417"/>
        <end position="439"/>
    </location>
</feature>
<name>A0A167Z2U8_9HYPO</name>
<keyword evidence="2" id="KW-0472">Membrane</keyword>
<keyword evidence="2" id="KW-0812">Transmembrane</keyword>
<dbReference type="Proteomes" id="UP000078544">
    <property type="component" value="Unassembled WGS sequence"/>
</dbReference>
<keyword evidence="4" id="KW-1185">Reference proteome</keyword>
<feature type="region of interest" description="Disordered" evidence="1">
    <location>
        <begin position="1432"/>
        <end position="1470"/>
    </location>
</feature>
<feature type="compositionally biased region" description="Basic and acidic residues" evidence="1">
    <location>
        <begin position="947"/>
        <end position="956"/>
    </location>
</feature>
<evidence type="ECO:0000313" key="4">
    <source>
        <dbReference type="Proteomes" id="UP000078544"/>
    </source>
</evidence>
<feature type="compositionally biased region" description="Polar residues" evidence="1">
    <location>
        <begin position="417"/>
        <end position="436"/>
    </location>
</feature>
<dbReference type="STRING" id="1081109.A0A167Z2U8"/>
<feature type="compositionally biased region" description="Basic and acidic residues" evidence="1">
    <location>
        <begin position="1702"/>
        <end position="1716"/>
    </location>
</feature>
<sequence length="1773" mass="196993">MAWDDDILNFQEYRRLEAMVADEFARQEGPTLGEILLRRDQVRHRLASLVQNRTQQANSASASLGKSSQSYSNDVAWRACELLRSLALAFVFVPYCHYVRWIFAVQLSYHHVFLAWLVVLMQLSPLSIATGERPKDTPWGLAFGHVHFALAAPVLYRTALQMPTFAISLYDELVKRFSDAFDVEIALSEQVINCYEPTKPGSLCDSHYLALKFEEFVEKHDINTDNPSYDWKRRSSNREVQDHGLDMYFSSLKHKARRSRTGRPVSRFTILPRFKPTFDKHGQMRPPVCLRVRTYCDFGTQTADEALTNVPREAVAPDEVVTRRAQEHREQTSEITTKVEVLGNENPEKLENLQLPGVVSESLQTLSLAVDSKLSTQSRLALRRRRRREQGKKSAAMLHLIDRVGSSWEEPLEVISQPDSVSTSDANLTSTETDPPSTDAALVNRRDFVASLATDEVPYKTGEGQITPPCLPSEIPAFVTEPCRSPADVEKPFSEVAAVGNNISQSAVMGVALGKSEMRVPAELSSDDYLQLENNCCVEQIPQVEQADQERTVLGNETGQEAAVCEEPSSSPKETCIFQTFTEPNLAPVSETMQRWEPELNAEPQPDFGWERQSLQEEQPQPWTAPPQEPVPLELLEPYGYQVSQQVPILATVPVPEWASETQHQWGPVSVPQEPSIVDAQCVAEEYYATPMAGLLAQGSDAYAPMMVDEADGSTLMEVEETEEVQSTFMPMSFDFESTSNDIPREHRDVPLLPAHDVELDVSRDEMPNASNVPIQRNEFAEHVAGLHVLPDCRPADGYCEPIAVEKAVACSEPTAVQIAEDKSEPEGHQIAAEKSEPKDVQAAEVHSEPKVARKTEDHHEAMPVQGKEEHHEAAVVQKRQKALSSFRERMKEQALAAEIPLPPEEFGGELDDDDEFYADEPPIVEPKIEKKEPIAKRDGRKKKQKAKIEHNVEKEEPRVEHKVELREAKVVQVVDNNMDIEKGSPQLDSMMQDSDPAVDEADDHMLCDADGVMEPSQGAGVDSSIDVVMDLVLLHQQGAGLDVEMASVEPIDRMPMDSAMLPIEPADTMMNEDSQAKPDTSSQDLEMANLPQPQQPDISVLPTVPAVPAASDQDPWNTSVERAMDIPNFFEMPDMKELTPEQIAALPDYGAMSPEEFTRQFGEIDWSISDSGPPVPASDLSVSMPEGPIPSSVDQGSESFSFTELLNSDAQTFDFHADFGKDFRPGIGDVPVQGAMTYAMPAMQPGIQTNVANEEEDSDVETVILASREGSPSATDLVGCPARAQLGATSVHTWSVSHIEGFDFAALQEADDKETERQILEEFERSLEAPEGLPKGQEEQPATRPVPSLKNEDFRSRATVQSPTEKQDFHSPLELSFTRAQPIPGLSIYSTPHVTQPLEGETAGAYAGNSVDCTSLVWDWKEPPQFQQVGEPCGLVRGEPTQDEDEEKLDDEQTIASRPKLVPRSRVSQPERVRAPMAFMYHVLQNAPLENEEKLEKVDDQKTIAARRKLIPRLRHAAATRPEASQPPEREEDEDAEKEVLQSIETEVGTPSVPRHKETQDESASGEDRDNDPRPRLDKGKTPIYYDRPTVQLSEEVSESRSKETEAPAGQYAPINMGGIMLPGGNPVYQTVPRTPSSTPSCSETGSASPRTPRSSSMTVEEKQQRDKERFLRSRNRPLSLFHNSNKPLASKYGTRSPASAERDEKLRSSERFKELISVPSSPGSVSSSGESEVKAKRGMPVIPFSQARNIMAQNDRMRYAGSLGDESMSNQ</sequence>
<feature type="transmembrane region" description="Helical" evidence="2">
    <location>
        <begin position="109"/>
        <end position="127"/>
    </location>
</feature>
<evidence type="ECO:0000256" key="2">
    <source>
        <dbReference type="SAM" id="Phobius"/>
    </source>
</evidence>
<feature type="region of interest" description="Disordered" evidence="1">
    <location>
        <begin position="936"/>
        <end position="956"/>
    </location>
</feature>
<feature type="transmembrane region" description="Helical" evidence="2">
    <location>
        <begin position="139"/>
        <end position="156"/>
    </location>
</feature>
<feature type="transmembrane region" description="Helical" evidence="2">
    <location>
        <begin position="82"/>
        <end position="103"/>
    </location>
</feature>
<feature type="region of interest" description="Disordered" evidence="1">
    <location>
        <begin position="820"/>
        <end position="843"/>
    </location>
</feature>